<dbReference type="SMART" id="SM00332">
    <property type="entry name" value="PP2Cc"/>
    <property type="match status" value="1"/>
</dbReference>
<dbReference type="SUPFAM" id="SSF81606">
    <property type="entry name" value="PP2C-like"/>
    <property type="match status" value="1"/>
</dbReference>
<dbReference type="RefSeq" id="WP_185692205.1">
    <property type="nucleotide sequence ID" value="NZ_JACHVA010000053.1"/>
</dbReference>
<evidence type="ECO:0000313" key="3">
    <source>
        <dbReference type="Proteomes" id="UP000525652"/>
    </source>
</evidence>
<dbReference type="Proteomes" id="UP000525652">
    <property type="component" value="Unassembled WGS sequence"/>
</dbReference>
<dbReference type="Gene3D" id="3.60.40.10">
    <property type="entry name" value="PPM-type phosphatase domain"/>
    <property type="match status" value="1"/>
</dbReference>
<evidence type="ECO:0000259" key="1">
    <source>
        <dbReference type="PROSITE" id="PS51746"/>
    </source>
</evidence>
<sequence length="278" mass="30820">MSEEIPATSIRWGGCTHTGKFRKNNEDAFLALTVSSQEVRYLGKTGQASLEEQDFIFAVSDGMGGAKAGEFASRIAVDRITRLFPKSFLSSAKGFNRGFQDLIPELFDQIHSEITWLGIMYEDCRGMGATLSLCWVTPGWVYFGHIGDSRIYYLPAKGEMRQVTEDHTHAGWLRRAGKINEREERTHPTGNQLQQVLGGGVSNIEPQIGAIGYEPGDRFLICSDGLIGGHWDRGLAEYLQKADFNDPKLAETLVNKAVQVCGRDNTTAVLFEPYDSDS</sequence>
<feature type="domain" description="PPM-type phosphatase" evidence="1">
    <location>
        <begin position="11"/>
        <end position="273"/>
    </location>
</feature>
<dbReference type="InterPro" id="IPR001932">
    <property type="entry name" value="PPM-type_phosphatase-like_dom"/>
</dbReference>
<reference evidence="2 3" key="1">
    <citation type="submission" date="2020-07" db="EMBL/GenBank/DDBJ databases">
        <authorList>
            <person name="Feng X."/>
        </authorList>
    </citation>
    <scope>NUCLEOTIDE SEQUENCE [LARGE SCALE GENOMIC DNA]</scope>
    <source>
        <strain evidence="2 3">JCM14086</strain>
    </source>
</reference>
<proteinExistence type="predicted"/>
<evidence type="ECO:0000313" key="2">
    <source>
        <dbReference type="EMBL" id="MBC2601494.1"/>
    </source>
</evidence>
<dbReference type="Pfam" id="PF13672">
    <property type="entry name" value="PP2C_2"/>
    <property type="match status" value="1"/>
</dbReference>
<dbReference type="CDD" id="cd00143">
    <property type="entry name" value="PP2Cc"/>
    <property type="match status" value="1"/>
</dbReference>
<keyword evidence="3" id="KW-1185">Reference proteome</keyword>
<comment type="caution">
    <text evidence="2">The sequence shown here is derived from an EMBL/GenBank/DDBJ whole genome shotgun (WGS) entry which is preliminary data.</text>
</comment>
<dbReference type="InterPro" id="IPR036457">
    <property type="entry name" value="PPM-type-like_dom_sf"/>
</dbReference>
<accession>A0A7X1AXC9</accession>
<dbReference type="PROSITE" id="PS51746">
    <property type="entry name" value="PPM_2"/>
    <property type="match status" value="1"/>
</dbReference>
<gene>
    <name evidence="2" type="ORF">H5P30_06850</name>
</gene>
<dbReference type="AlphaFoldDB" id="A0A7X1AXC9"/>
<protein>
    <submittedName>
        <fullName evidence="2">Serine/threonine-protein phosphatase</fullName>
    </submittedName>
</protein>
<organism evidence="2 3">
    <name type="scientific">Puniceicoccus vermicola</name>
    <dbReference type="NCBI Taxonomy" id="388746"/>
    <lineage>
        <taxon>Bacteria</taxon>
        <taxon>Pseudomonadati</taxon>
        <taxon>Verrucomicrobiota</taxon>
        <taxon>Opitutia</taxon>
        <taxon>Puniceicoccales</taxon>
        <taxon>Puniceicoccaceae</taxon>
        <taxon>Puniceicoccus</taxon>
    </lineage>
</organism>
<dbReference type="SMART" id="SM00331">
    <property type="entry name" value="PP2C_SIG"/>
    <property type="match status" value="1"/>
</dbReference>
<name>A0A7X1AXC9_9BACT</name>
<dbReference type="EMBL" id="JACHVA010000053">
    <property type="protein sequence ID" value="MBC2601494.1"/>
    <property type="molecule type" value="Genomic_DNA"/>
</dbReference>